<dbReference type="RefSeq" id="XP_018286919.1">
    <property type="nucleotide sequence ID" value="XM_018432363.1"/>
</dbReference>
<dbReference type="EMBL" id="KV440993">
    <property type="protein sequence ID" value="OAD68879.1"/>
    <property type="molecule type" value="Genomic_DNA"/>
</dbReference>
<dbReference type="InParanoid" id="A0A167KU08"/>
<proteinExistence type="predicted"/>
<dbReference type="GeneID" id="28993269"/>
<name>A0A167KU08_PHYB8</name>
<dbReference type="Proteomes" id="UP000077315">
    <property type="component" value="Unassembled WGS sequence"/>
</dbReference>
<dbReference type="VEuPathDB" id="FungiDB:PHYBLDRAFT_149884"/>
<reference evidence="2" key="1">
    <citation type="submission" date="2015-06" db="EMBL/GenBank/DDBJ databases">
        <title>Expansion of signal transduction pathways in fungi by whole-genome duplication.</title>
        <authorList>
            <consortium name="DOE Joint Genome Institute"/>
            <person name="Corrochano L.M."/>
            <person name="Kuo A."/>
            <person name="Marcet-Houben M."/>
            <person name="Polaino S."/>
            <person name="Salamov A."/>
            <person name="Villalobos J.M."/>
            <person name="Alvarez M.I."/>
            <person name="Avalos J."/>
            <person name="Benito E.P."/>
            <person name="Benoit I."/>
            <person name="Burger G."/>
            <person name="Camino L.P."/>
            <person name="Canovas D."/>
            <person name="Cerda-Olmedo E."/>
            <person name="Cheng J.-F."/>
            <person name="Dominguez A."/>
            <person name="Elias M."/>
            <person name="Eslava A.P."/>
            <person name="Glaser F."/>
            <person name="Grimwood J."/>
            <person name="Gutierrez G."/>
            <person name="Heitman J."/>
            <person name="Henrissat B."/>
            <person name="Iturriaga E.A."/>
            <person name="Lang B.F."/>
            <person name="Lavin J.L."/>
            <person name="Lee S."/>
            <person name="Li W."/>
            <person name="Lindquist E."/>
            <person name="Lopez-Garcia S."/>
            <person name="Luque E.M."/>
            <person name="Marcos A.T."/>
            <person name="Martin J."/>
            <person name="McCluskey K."/>
            <person name="Medina H.R."/>
            <person name="Miralles-Duran A."/>
            <person name="Miyazaki A."/>
            <person name="Munoz-Torres E."/>
            <person name="Oguiza J.A."/>
            <person name="Ohm R."/>
            <person name="Olmedo M."/>
            <person name="Orejas M."/>
            <person name="Ortiz-Castellanos L."/>
            <person name="Pisabarro A.G."/>
            <person name="Rodriguez-Romero J."/>
            <person name="Ruiz-Herrera J."/>
            <person name="Ruiz-Vazquez R."/>
            <person name="Sanz C."/>
            <person name="Schackwitz W."/>
            <person name="Schmutz J."/>
            <person name="Shahriari M."/>
            <person name="Shelest E."/>
            <person name="Silva-Franco F."/>
            <person name="Soanes D."/>
            <person name="Syed K."/>
            <person name="Tagua V.G."/>
            <person name="Talbot N.J."/>
            <person name="Thon M."/>
            <person name="De vries R.P."/>
            <person name="Wiebenga A."/>
            <person name="Yadav J.S."/>
            <person name="Braun E.L."/>
            <person name="Baker S."/>
            <person name="Garre V."/>
            <person name="Horwitz B."/>
            <person name="Torres-Martinez S."/>
            <person name="Idnurm A."/>
            <person name="Herrera-Estrella A."/>
            <person name="Gabaldon T."/>
            <person name="Grigoriev I.V."/>
        </authorList>
    </citation>
    <scope>NUCLEOTIDE SEQUENCE [LARGE SCALE GENOMIC DNA]</scope>
    <source>
        <strain evidence="2">NRRL 1555(-)</strain>
    </source>
</reference>
<keyword evidence="2" id="KW-1185">Reference proteome</keyword>
<dbReference type="OrthoDB" id="2204629at2759"/>
<organism evidence="1 2">
    <name type="scientific">Phycomyces blakesleeanus (strain ATCC 8743b / DSM 1359 / FGSC 10004 / NBRC 33097 / NRRL 1555)</name>
    <dbReference type="NCBI Taxonomy" id="763407"/>
    <lineage>
        <taxon>Eukaryota</taxon>
        <taxon>Fungi</taxon>
        <taxon>Fungi incertae sedis</taxon>
        <taxon>Mucoromycota</taxon>
        <taxon>Mucoromycotina</taxon>
        <taxon>Mucoromycetes</taxon>
        <taxon>Mucorales</taxon>
        <taxon>Phycomycetaceae</taxon>
        <taxon>Phycomyces</taxon>
    </lineage>
</organism>
<gene>
    <name evidence="1" type="ORF">PHYBLDRAFT_149884</name>
</gene>
<dbReference type="AlphaFoldDB" id="A0A167KU08"/>
<evidence type="ECO:0000313" key="1">
    <source>
        <dbReference type="EMBL" id="OAD68879.1"/>
    </source>
</evidence>
<protein>
    <submittedName>
        <fullName evidence="1">Uncharacterized protein</fullName>
    </submittedName>
</protein>
<accession>A0A167KU08</accession>
<sequence>MNACKITVKTVVSTPSSSKSDNKTYDKFKTTFNVASSRLVQKPDFIRFSELVNYIDLKTIRGGYNKVFAELNKEFDAEIDHSSTAAEEYTSDTGGRSSNTFPETKDETICIQKTLYEDVYNKALQPIQKGVFRRKLHSNLDVLRKTWDSVYGTLSKDHSLFRIIDTHTHIIRPFFSAIYLSPSSPSASHDGSYGTFNPIPSSQSKFPPISPTHVTFPMKVLLIFDLVHLHPQNVGLDYEIEQHVLNGMLVAVWEAHWRTIFDDVPFAPANVSASVNT</sequence>
<evidence type="ECO:0000313" key="2">
    <source>
        <dbReference type="Proteomes" id="UP000077315"/>
    </source>
</evidence>